<accession>A0ABW5P9F8</accession>
<evidence type="ECO:0000313" key="3">
    <source>
        <dbReference type="Proteomes" id="UP001597541"/>
    </source>
</evidence>
<dbReference type="EMBL" id="JBHUME010000005">
    <property type="protein sequence ID" value="MFD2611635.1"/>
    <property type="molecule type" value="Genomic_DNA"/>
</dbReference>
<dbReference type="Proteomes" id="UP001597541">
    <property type="component" value="Unassembled WGS sequence"/>
</dbReference>
<name>A0ABW5P9F8_9BACL</name>
<comment type="caution">
    <text evidence="2">The sequence shown here is derived from an EMBL/GenBank/DDBJ whole genome shotgun (WGS) entry which is preliminary data.</text>
</comment>
<organism evidence="2 3">
    <name type="scientific">Paenibacillus gansuensis</name>
    <dbReference type="NCBI Taxonomy" id="306542"/>
    <lineage>
        <taxon>Bacteria</taxon>
        <taxon>Bacillati</taxon>
        <taxon>Bacillota</taxon>
        <taxon>Bacilli</taxon>
        <taxon>Bacillales</taxon>
        <taxon>Paenibacillaceae</taxon>
        <taxon>Paenibacillus</taxon>
    </lineage>
</organism>
<dbReference type="InterPro" id="IPR034660">
    <property type="entry name" value="DinB/YfiT-like"/>
</dbReference>
<protein>
    <submittedName>
        <fullName evidence="2">DinB family protein</fullName>
    </submittedName>
</protein>
<dbReference type="SUPFAM" id="SSF109854">
    <property type="entry name" value="DinB/YfiT-like putative metalloenzymes"/>
    <property type="match status" value="1"/>
</dbReference>
<reference evidence="3" key="1">
    <citation type="journal article" date="2019" name="Int. J. Syst. Evol. Microbiol.">
        <title>The Global Catalogue of Microorganisms (GCM) 10K type strain sequencing project: providing services to taxonomists for standard genome sequencing and annotation.</title>
        <authorList>
            <consortium name="The Broad Institute Genomics Platform"/>
            <consortium name="The Broad Institute Genome Sequencing Center for Infectious Disease"/>
            <person name="Wu L."/>
            <person name="Ma J."/>
        </authorList>
    </citation>
    <scope>NUCLEOTIDE SEQUENCE [LARGE SCALE GENOMIC DNA]</scope>
    <source>
        <strain evidence="3">KCTC 3950</strain>
    </source>
</reference>
<proteinExistence type="predicted"/>
<keyword evidence="3" id="KW-1185">Reference proteome</keyword>
<dbReference type="Gene3D" id="1.20.120.450">
    <property type="entry name" value="dinb family like domain"/>
    <property type="match status" value="1"/>
</dbReference>
<evidence type="ECO:0000259" key="1">
    <source>
        <dbReference type="Pfam" id="PF12867"/>
    </source>
</evidence>
<gene>
    <name evidence="2" type="ORF">ACFSUF_04275</name>
</gene>
<feature type="domain" description="DinB-like" evidence="1">
    <location>
        <begin position="15"/>
        <end position="154"/>
    </location>
</feature>
<sequence>MQTNLFDTIFDQMGHVRSQTLELVEGVTEELADRIPEGFRNNIRWQLGHVYLATEAFSLMQLNLPLQLPEGFMERYAYSTTPQDEAAKSFPVLTIPELVSMLKEQPDRIRETFPISRLNESVSPLTTSTGLDLLTPEQSIRYCLYHEGLHFGTINAYKKILSR</sequence>
<evidence type="ECO:0000313" key="2">
    <source>
        <dbReference type="EMBL" id="MFD2611635.1"/>
    </source>
</evidence>
<dbReference type="Pfam" id="PF12867">
    <property type="entry name" value="DinB_2"/>
    <property type="match status" value="1"/>
</dbReference>
<dbReference type="InterPro" id="IPR024775">
    <property type="entry name" value="DinB-like"/>
</dbReference>
<dbReference type="RefSeq" id="WP_377600482.1">
    <property type="nucleotide sequence ID" value="NZ_JBHUME010000005.1"/>
</dbReference>